<keyword evidence="1" id="KW-0812">Transmembrane</keyword>
<keyword evidence="3" id="KW-1185">Reference proteome</keyword>
<dbReference type="EMBL" id="CP010836">
    <property type="protein sequence ID" value="AJP71072.1"/>
    <property type="molecule type" value="Genomic_DNA"/>
</dbReference>
<keyword evidence="1" id="KW-0472">Membrane</keyword>
<dbReference type="AlphaFoldDB" id="A0A7U4J6C8"/>
<evidence type="ECO:0000313" key="3">
    <source>
        <dbReference type="Proteomes" id="UP000032300"/>
    </source>
</evidence>
<keyword evidence="1" id="KW-1133">Transmembrane helix</keyword>
<feature type="transmembrane region" description="Helical" evidence="1">
    <location>
        <begin position="87"/>
        <end position="105"/>
    </location>
</feature>
<accession>A0A7U4J6C8</accession>
<feature type="transmembrane region" description="Helical" evidence="1">
    <location>
        <begin position="22"/>
        <end position="41"/>
    </location>
</feature>
<dbReference type="Proteomes" id="UP000032300">
    <property type="component" value="Chromosome"/>
</dbReference>
<proteinExistence type="predicted"/>
<organism evidence="2 3">
    <name type="scientific">Sphingomonas hengshuiensis</name>
    <dbReference type="NCBI Taxonomy" id="1609977"/>
    <lineage>
        <taxon>Bacteria</taxon>
        <taxon>Pseudomonadati</taxon>
        <taxon>Pseudomonadota</taxon>
        <taxon>Alphaproteobacteria</taxon>
        <taxon>Sphingomonadales</taxon>
        <taxon>Sphingomonadaceae</taxon>
        <taxon>Sphingomonas</taxon>
    </lineage>
</organism>
<protein>
    <submittedName>
        <fullName evidence="2">Uncharacterized protein</fullName>
    </submittedName>
</protein>
<feature type="transmembrane region" description="Helical" evidence="1">
    <location>
        <begin position="155"/>
        <end position="172"/>
    </location>
</feature>
<evidence type="ECO:0000313" key="2">
    <source>
        <dbReference type="EMBL" id="AJP71072.1"/>
    </source>
</evidence>
<feature type="transmembrane region" description="Helical" evidence="1">
    <location>
        <begin position="211"/>
        <end position="231"/>
    </location>
</feature>
<sequence length="258" mass="27917">MATIADPTITEPLPRAGSRDRFFLFLSLAMCVVIVGGFSLNLAMGRSSFGLPLIYHVHAFIFMGWLAIYLAQTGLVASENVRVHRRLGWIALGWVPLMVVLGMAITLHSVRTVGGPPFFALPEFAFGNPAGLVCFAGLVFGAIALRRRSDWHKRLMICAVAVLTGPGFGRLLPMPFLIPWSWVVAALIAPAIFPVIGMARDWMRTRRVHPAWLWGWGAMIGTFAVGEVLAFTPLGTAAAQAIVAGTPGAERPFAAHFP</sequence>
<dbReference type="RefSeq" id="WP_044330415.1">
    <property type="nucleotide sequence ID" value="NZ_CP010836.1"/>
</dbReference>
<feature type="transmembrane region" description="Helical" evidence="1">
    <location>
        <begin position="125"/>
        <end position="143"/>
    </location>
</feature>
<reference evidence="2 3" key="2">
    <citation type="submission" date="2015-02" db="EMBL/GenBank/DDBJ databases">
        <title>The complete genome of Sphingomonas hengshuiensis sp. WHSC-8 isolated from soil of Hengshui Lake.</title>
        <authorList>
            <person name="Wei S."/>
            <person name="Guo J."/>
            <person name="Su C."/>
            <person name="Wu R."/>
            <person name="Zhang Z."/>
            <person name="Liang K."/>
            <person name="Li H."/>
            <person name="Wang T."/>
            <person name="Liu H."/>
            <person name="Zhang C."/>
            <person name="Li Z."/>
            <person name="Wang Q."/>
            <person name="Meng J."/>
        </authorList>
    </citation>
    <scope>NUCLEOTIDE SEQUENCE [LARGE SCALE GENOMIC DNA]</scope>
    <source>
        <strain evidence="2 3">WHSC-8</strain>
    </source>
</reference>
<name>A0A7U4J6C8_9SPHN</name>
<reference evidence="2 3" key="1">
    <citation type="journal article" date="2015" name="Int. J. Syst. Evol. Microbiol.">
        <title>Sphingomonas hengshuiensis sp. nov., isolated from lake wetland.</title>
        <authorList>
            <person name="Wei S."/>
            <person name="Wang T."/>
            <person name="Liu H."/>
            <person name="Zhang C."/>
            <person name="Guo J."/>
            <person name="Wang Q."/>
            <person name="Liang K."/>
            <person name="Zhang Z."/>
        </authorList>
    </citation>
    <scope>NUCLEOTIDE SEQUENCE [LARGE SCALE GENOMIC DNA]</scope>
    <source>
        <strain evidence="2 3">WHSC-8</strain>
    </source>
</reference>
<gene>
    <name evidence="2" type="ORF">TS85_03400</name>
</gene>
<evidence type="ECO:0000256" key="1">
    <source>
        <dbReference type="SAM" id="Phobius"/>
    </source>
</evidence>
<feature type="transmembrane region" description="Helical" evidence="1">
    <location>
        <begin position="53"/>
        <end position="75"/>
    </location>
</feature>
<dbReference type="KEGG" id="sphi:TS85_03400"/>
<feature type="transmembrane region" description="Helical" evidence="1">
    <location>
        <begin position="178"/>
        <end position="199"/>
    </location>
</feature>